<keyword evidence="4" id="KW-1185">Reference proteome</keyword>
<comment type="caution">
    <text evidence="3">The sequence shown here is derived from an EMBL/GenBank/DDBJ whole genome shotgun (WGS) entry which is preliminary data.</text>
</comment>
<dbReference type="PANTHER" id="PTHR46775:SF2">
    <property type="entry name" value="GBF-INTERACTING PROTEIN 1-LIKE"/>
    <property type="match status" value="1"/>
</dbReference>
<dbReference type="InterPro" id="IPR009719">
    <property type="entry name" value="GIP1_N"/>
</dbReference>
<feature type="compositionally biased region" description="Polar residues" evidence="1">
    <location>
        <begin position="416"/>
        <end position="461"/>
    </location>
</feature>
<reference evidence="3 4" key="1">
    <citation type="submission" date="2023-12" db="EMBL/GenBank/DDBJ databases">
        <title>A high-quality genome assembly for Dillenia turbinata (Dilleniales).</title>
        <authorList>
            <person name="Chanderbali A."/>
        </authorList>
    </citation>
    <scope>NUCLEOTIDE SEQUENCE [LARGE SCALE GENOMIC DNA]</scope>
    <source>
        <strain evidence="3">LSX21</strain>
        <tissue evidence="3">Leaf</tissue>
    </source>
</reference>
<dbReference type="SUPFAM" id="SSF46934">
    <property type="entry name" value="UBA-like"/>
    <property type="match status" value="1"/>
</dbReference>
<dbReference type="GO" id="GO:0005634">
    <property type="term" value="C:nucleus"/>
    <property type="evidence" value="ECO:0007669"/>
    <property type="project" value="TreeGrafter"/>
</dbReference>
<feature type="domain" description="GBF-interacting protein 1 N-terminal" evidence="2">
    <location>
        <begin position="8"/>
        <end position="67"/>
    </location>
</feature>
<organism evidence="3 4">
    <name type="scientific">Dillenia turbinata</name>
    <dbReference type="NCBI Taxonomy" id="194707"/>
    <lineage>
        <taxon>Eukaryota</taxon>
        <taxon>Viridiplantae</taxon>
        <taxon>Streptophyta</taxon>
        <taxon>Embryophyta</taxon>
        <taxon>Tracheophyta</taxon>
        <taxon>Spermatophyta</taxon>
        <taxon>Magnoliopsida</taxon>
        <taxon>eudicotyledons</taxon>
        <taxon>Gunneridae</taxon>
        <taxon>Pentapetalae</taxon>
        <taxon>Dilleniales</taxon>
        <taxon>Dilleniaceae</taxon>
        <taxon>Dillenia</taxon>
    </lineage>
</organism>
<feature type="region of interest" description="Disordered" evidence="1">
    <location>
        <begin position="228"/>
        <end position="250"/>
    </location>
</feature>
<dbReference type="Proteomes" id="UP001370490">
    <property type="component" value="Unassembled WGS sequence"/>
</dbReference>
<proteinExistence type="predicted"/>
<name>A0AAN8VRT7_9MAGN</name>
<dbReference type="PANTHER" id="PTHR46775">
    <property type="entry name" value="FLOCCULATION PROTEIN (DUF1296)"/>
    <property type="match status" value="1"/>
</dbReference>
<dbReference type="GO" id="GO:0051082">
    <property type="term" value="F:unfolded protein binding"/>
    <property type="evidence" value="ECO:0007669"/>
    <property type="project" value="TreeGrafter"/>
</dbReference>
<gene>
    <name evidence="3" type="ORF">RJ641_034786</name>
</gene>
<evidence type="ECO:0000256" key="1">
    <source>
        <dbReference type="SAM" id="MobiDB-lite"/>
    </source>
</evidence>
<dbReference type="InterPro" id="IPR009060">
    <property type="entry name" value="UBA-like_sf"/>
</dbReference>
<feature type="compositionally biased region" description="Basic and acidic residues" evidence="1">
    <location>
        <begin position="109"/>
        <end position="120"/>
    </location>
</feature>
<evidence type="ECO:0000313" key="4">
    <source>
        <dbReference type="Proteomes" id="UP001370490"/>
    </source>
</evidence>
<protein>
    <submittedName>
        <fullName evidence="3">GBF-interacting protein 1, N-terminal</fullName>
    </submittedName>
</protein>
<feature type="compositionally biased region" description="Polar residues" evidence="1">
    <location>
        <begin position="91"/>
        <end position="107"/>
    </location>
</feature>
<feature type="compositionally biased region" description="Polar residues" evidence="1">
    <location>
        <begin position="123"/>
        <end position="132"/>
    </location>
</feature>
<dbReference type="InterPro" id="IPR044277">
    <property type="entry name" value="GIP1"/>
</dbReference>
<dbReference type="AlphaFoldDB" id="A0AAN8VRT7"/>
<evidence type="ECO:0000313" key="3">
    <source>
        <dbReference type="EMBL" id="KAK6934631.1"/>
    </source>
</evidence>
<feature type="region of interest" description="Disordered" evidence="1">
    <location>
        <begin position="62"/>
        <end position="204"/>
    </location>
</feature>
<dbReference type="Pfam" id="PF06972">
    <property type="entry name" value="GIP1_N"/>
    <property type="match status" value="1"/>
</dbReference>
<dbReference type="EMBL" id="JBAMMX010000008">
    <property type="protein sequence ID" value="KAK6934631.1"/>
    <property type="molecule type" value="Genomic_DNA"/>
</dbReference>
<accession>A0AAN8VRT7</accession>
<evidence type="ECO:0000259" key="2">
    <source>
        <dbReference type="Pfam" id="PF06972"/>
    </source>
</evidence>
<feature type="compositionally biased region" description="Polar residues" evidence="1">
    <location>
        <begin position="139"/>
        <end position="163"/>
    </location>
</feature>
<sequence length="813" mass="87023">MSGGKVTIPESVKKMIENIKEIAGHHSDEDIYAMLKECFMDPNETAQKLLYLDTFHVVKRKRDRRKENLSSQPLDDSKKRNQGRGARGARLNSSSYTTSDTGNGRNATSRKDLGFHDGRQKYASRSSRSVSEQTRDKATSQAAKSSNLKASGPSSVPNGSSAHDQALMKSAGGFPNSSLSGGTAPMSGVSSPASEPVLLPSPNSRLPTAVGAIRHEVEIRNITTEPRATVQSGARTTATPNFTDHPQKDNLTSYNVEESKLSNGTKSYAEASLSSFGGQTQSRSIGALKGQSGEVKPNLVQESAKVDVSDNFDIIHKTNSLSLSKDNISNVEEMPSILHKKREELIVSHRQPVIISKTIVVPDAAKNGLTFGSINVDFGVSMNHISGFSTDKSAAGKSDFLHGNEDVHRQQIPSNQSVVSATQEENCLDHQQSPSHMAENPQSPQKNDLNGTVSKPNNSKQEMLLPPAGPAYPVGHTPPSYSLGFITPILGSPPMPVEGLEIQARDSHTNFAVPQQLDQSTSYGAAPLYRPIDGDSRLSSVIASGTATKYGGSMGVISQQSFHSSDESENSLIMSTTGATQLVTPPTGMVQSSLGMSSHPVTVFRPPYPPNFIPYGHYISPFYVPPSMHQYLGHSGFHQQPPTGNAFLPPTASTAVKLSLPPYKNIENVSQIGITSLGPSQVGYSSHPVVTTGNSPGNEDLAASQLKENGVYAPVQTEGSPVWVPTSGRDLSSLHANSFYNLPPQGQHLPFTPAQVGHGALPGIYHPAQSMAPSTNIHPFLQQSQAMAGSVETIGPGPYQQPQLAHINWNHNF</sequence>
<feature type="region of interest" description="Disordered" evidence="1">
    <location>
        <begin position="416"/>
        <end position="471"/>
    </location>
</feature>